<sequence>MQDNEDDSAFSIIEKLRTELKANKQSINFQEYGAGSSISNGQKRKIATIAQNALSGPYQCRVMHRLVNYTKAETVVELGTSLGISALYLGSPAHHPQVYTLEGDENSFNIASGLFEKLSCDNIHPILGKFSDTLIPTLNKVKQVDIAFIDGHHSKDATLDYFSMIQPYCKQSSIIIVDDIYWSQGMNEAWNIIKDLPGVTYSIDLFFCGFIFFDKKFTEKEHIKIKPGKLLFHI</sequence>
<dbReference type="EMBL" id="BSOH01000037">
    <property type="protein sequence ID" value="GLR20110.1"/>
    <property type="molecule type" value="Genomic_DNA"/>
</dbReference>
<accession>A0AA37SVP5</accession>
<evidence type="ECO:0000313" key="2">
    <source>
        <dbReference type="Proteomes" id="UP001156666"/>
    </source>
</evidence>
<dbReference type="RefSeq" id="WP_235294949.1">
    <property type="nucleotide sequence ID" value="NZ_BSOH01000037.1"/>
</dbReference>
<evidence type="ECO:0000313" key="1">
    <source>
        <dbReference type="EMBL" id="GLR20110.1"/>
    </source>
</evidence>
<name>A0AA37SVP5_9BACT</name>
<dbReference type="InterPro" id="IPR029063">
    <property type="entry name" value="SAM-dependent_MTases_sf"/>
</dbReference>
<protein>
    <submittedName>
        <fullName evidence="1">O-methyltransferase</fullName>
    </submittedName>
</protein>
<organism evidence="1 2">
    <name type="scientific">Portibacter lacus</name>
    <dbReference type="NCBI Taxonomy" id="1099794"/>
    <lineage>
        <taxon>Bacteria</taxon>
        <taxon>Pseudomonadati</taxon>
        <taxon>Bacteroidota</taxon>
        <taxon>Saprospiria</taxon>
        <taxon>Saprospirales</taxon>
        <taxon>Haliscomenobacteraceae</taxon>
        <taxon>Portibacter</taxon>
    </lineage>
</organism>
<dbReference type="Pfam" id="PF13578">
    <property type="entry name" value="Methyltransf_24"/>
    <property type="match status" value="1"/>
</dbReference>
<dbReference type="Gene3D" id="3.40.50.150">
    <property type="entry name" value="Vaccinia Virus protein VP39"/>
    <property type="match status" value="1"/>
</dbReference>
<gene>
    <name evidence="1" type="ORF">GCM10007940_47260</name>
</gene>
<reference evidence="1" key="1">
    <citation type="journal article" date="2014" name="Int. J. Syst. Evol. Microbiol.">
        <title>Complete genome sequence of Corynebacterium casei LMG S-19264T (=DSM 44701T), isolated from a smear-ripened cheese.</title>
        <authorList>
            <consortium name="US DOE Joint Genome Institute (JGI-PGF)"/>
            <person name="Walter F."/>
            <person name="Albersmeier A."/>
            <person name="Kalinowski J."/>
            <person name="Ruckert C."/>
        </authorList>
    </citation>
    <scope>NUCLEOTIDE SEQUENCE</scope>
    <source>
        <strain evidence="1">NBRC 108769</strain>
    </source>
</reference>
<proteinExistence type="predicted"/>
<dbReference type="Proteomes" id="UP001156666">
    <property type="component" value="Unassembled WGS sequence"/>
</dbReference>
<dbReference type="AlphaFoldDB" id="A0AA37SVP5"/>
<comment type="caution">
    <text evidence="1">The sequence shown here is derived from an EMBL/GenBank/DDBJ whole genome shotgun (WGS) entry which is preliminary data.</text>
</comment>
<keyword evidence="2" id="KW-1185">Reference proteome</keyword>
<reference evidence="1" key="2">
    <citation type="submission" date="2023-01" db="EMBL/GenBank/DDBJ databases">
        <title>Draft genome sequence of Portibacter lacus strain NBRC 108769.</title>
        <authorList>
            <person name="Sun Q."/>
            <person name="Mori K."/>
        </authorList>
    </citation>
    <scope>NUCLEOTIDE SEQUENCE</scope>
    <source>
        <strain evidence="1">NBRC 108769</strain>
    </source>
</reference>
<dbReference type="SUPFAM" id="SSF53335">
    <property type="entry name" value="S-adenosyl-L-methionine-dependent methyltransferases"/>
    <property type="match status" value="1"/>
</dbReference>